<dbReference type="InterPro" id="IPR012961">
    <property type="entry name" value="Ski2/MTR4_C"/>
</dbReference>
<dbReference type="Proteomes" id="UP000485058">
    <property type="component" value="Unassembled WGS sequence"/>
</dbReference>
<evidence type="ECO:0000259" key="1">
    <source>
        <dbReference type="SMART" id="SM01142"/>
    </source>
</evidence>
<reference evidence="2 3" key="1">
    <citation type="submission" date="2020-02" db="EMBL/GenBank/DDBJ databases">
        <title>Draft genome sequence of Haematococcus lacustris strain NIES-144.</title>
        <authorList>
            <person name="Morimoto D."/>
            <person name="Nakagawa S."/>
            <person name="Yoshida T."/>
            <person name="Sawayama S."/>
        </authorList>
    </citation>
    <scope>NUCLEOTIDE SEQUENCE [LARGE SCALE GENOMIC DNA]</scope>
    <source>
        <strain evidence="2 3">NIES-144</strain>
    </source>
</reference>
<sequence>AHSSGLAAVGGSGTALVALQLQTQAQALAVEPGLQAAIMKAKAGQNELWLALVLTHPVIMQLSGPQLAGLLGAILSAEVLRKSTAIFTAYSASDELVMAVDALEEQRQLLSQLQADAGLGYWNDALLLDLRLAGIIMADCGMDDGDIARLLIRTVDLLKQITHQNALLPHLREAAREAMKGMDRKPIAETLI</sequence>
<accession>A0A699ZV48</accession>
<dbReference type="Pfam" id="PF08148">
    <property type="entry name" value="DSHCT"/>
    <property type="match status" value="1"/>
</dbReference>
<evidence type="ECO:0000313" key="2">
    <source>
        <dbReference type="EMBL" id="GFH19832.1"/>
    </source>
</evidence>
<dbReference type="EMBL" id="BLLF01001527">
    <property type="protein sequence ID" value="GFH19832.1"/>
    <property type="molecule type" value="Genomic_DNA"/>
</dbReference>
<comment type="caution">
    <text evidence="2">The sequence shown here is derived from an EMBL/GenBank/DDBJ whole genome shotgun (WGS) entry which is preliminary data.</text>
</comment>
<evidence type="ECO:0000313" key="3">
    <source>
        <dbReference type="Proteomes" id="UP000485058"/>
    </source>
</evidence>
<dbReference type="SMART" id="SM01142">
    <property type="entry name" value="DSHCT"/>
    <property type="match status" value="1"/>
</dbReference>
<keyword evidence="3" id="KW-1185">Reference proteome</keyword>
<dbReference type="Gene3D" id="1.10.3380.30">
    <property type="match status" value="1"/>
</dbReference>
<name>A0A699ZV48_HAELA</name>
<proteinExistence type="predicted"/>
<feature type="non-terminal residue" evidence="2">
    <location>
        <position position="1"/>
    </location>
</feature>
<protein>
    <recommendedName>
        <fullName evidence="1">ATP-dependent RNA helicase Ski2/MTR4 C-terminal domain-containing protein</fullName>
    </recommendedName>
</protein>
<feature type="domain" description="ATP-dependent RNA helicase Ski2/MTR4 C-terminal" evidence="1">
    <location>
        <begin position="40"/>
        <end position="192"/>
    </location>
</feature>
<dbReference type="AlphaFoldDB" id="A0A699ZV48"/>
<gene>
    <name evidence="2" type="ORF">HaLaN_16852</name>
</gene>
<organism evidence="2 3">
    <name type="scientific">Haematococcus lacustris</name>
    <name type="common">Green alga</name>
    <name type="synonym">Haematococcus pluvialis</name>
    <dbReference type="NCBI Taxonomy" id="44745"/>
    <lineage>
        <taxon>Eukaryota</taxon>
        <taxon>Viridiplantae</taxon>
        <taxon>Chlorophyta</taxon>
        <taxon>core chlorophytes</taxon>
        <taxon>Chlorophyceae</taxon>
        <taxon>CS clade</taxon>
        <taxon>Chlamydomonadales</taxon>
        <taxon>Haematococcaceae</taxon>
        <taxon>Haematococcus</taxon>
    </lineage>
</organism>